<keyword evidence="3" id="KW-1185">Reference proteome</keyword>
<proteinExistence type="predicted"/>
<feature type="domain" description="Integrase zinc-binding" evidence="1">
    <location>
        <begin position="195"/>
        <end position="247"/>
    </location>
</feature>
<name>A0A0V0RZL4_9BILA</name>
<dbReference type="Proteomes" id="UP000054630">
    <property type="component" value="Unassembled WGS sequence"/>
</dbReference>
<dbReference type="InterPro" id="IPR041588">
    <property type="entry name" value="Integrase_H2C2"/>
</dbReference>
<dbReference type="PANTHER" id="PTHR47331:SF1">
    <property type="entry name" value="GAG-LIKE PROTEIN"/>
    <property type="match status" value="1"/>
</dbReference>
<sequence length="291" mass="33178">MESINHQTSEITCWRDSKVAVAWIKGAPARWKPFVANQVQEIQELVSPQCLRYCPTKENPVDIPSRGCSLGTLTNTALWWHGPPWLMQSRENWPTEPVARIDDNEHLTAEQKTVKVLASQVDGCGVEQELSDAEARWLREVQVKEFGIKPDSAERAREFEPFLDQNGLLRVGARLRRSALPPESKHPIIISHNHPVTELLIKDYHVRQMHADVSQTLVAIKTRFWIVRARNAVKKVIPSCPVCRRVDAQLYRLQMGDLPAYRVTESPPFSHIGVDFAGPLLILPDVHWRNT</sequence>
<dbReference type="AlphaFoldDB" id="A0A0V0RZL4"/>
<dbReference type="OrthoDB" id="5832314at2759"/>
<evidence type="ECO:0000259" key="1">
    <source>
        <dbReference type="Pfam" id="PF17921"/>
    </source>
</evidence>
<dbReference type="PANTHER" id="PTHR47331">
    <property type="entry name" value="PHD-TYPE DOMAIN-CONTAINING PROTEIN"/>
    <property type="match status" value="1"/>
</dbReference>
<evidence type="ECO:0000313" key="3">
    <source>
        <dbReference type="Proteomes" id="UP000054630"/>
    </source>
</evidence>
<dbReference type="Gene3D" id="1.10.340.70">
    <property type="match status" value="1"/>
</dbReference>
<evidence type="ECO:0000313" key="2">
    <source>
        <dbReference type="EMBL" id="KRX19944.1"/>
    </source>
</evidence>
<dbReference type="STRING" id="6336.A0A0V0RZL4"/>
<protein>
    <recommendedName>
        <fullName evidence="1">Integrase zinc-binding domain-containing protein</fullName>
    </recommendedName>
</protein>
<accession>A0A0V0RZL4</accession>
<comment type="caution">
    <text evidence="2">The sequence shown here is derived from an EMBL/GenBank/DDBJ whole genome shotgun (WGS) entry which is preliminary data.</text>
</comment>
<organism evidence="2 3">
    <name type="scientific">Trichinella nelsoni</name>
    <dbReference type="NCBI Taxonomy" id="6336"/>
    <lineage>
        <taxon>Eukaryota</taxon>
        <taxon>Metazoa</taxon>
        <taxon>Ecdysozoa</taxon>
        <taxon>Nematoda</taxon>
        <taxon>Enoplea</taxon>
        <taxon>Dorylaimia</taxon>
        <taxon>Trichinellida</taxon>
        <taxon>Trichinellidae</taxon>
        <taxon>Trichinella</taxon>
    </lineage>
</organism>
<reference evidence="2 3" key="1">
    <citation type="submission" date="2015-01" db="EMBL/GenBank/DDBJ databases">
        <title>Evolution of Trichinella species and genotypes.</title>
        <authorList>
            <person name="Korhonen P.K."/>
            <person name="Edoardo P."/>
            <person name="Giuseppe L.R."/>
            <person name="Gasser R.B."/>
        </authorList>
    </citation>
    <scope>NUCLEOTIDE SEQUENCE [LARGE SCALE GENOMIC DNA]</scope>
    <source>
        <strain evidence="2">ISS37</strain>
    </source>
</reference>
<dbReference type="EMBL" id="JYDL01000053">
    <property type="protein sequence ID" value="KRX19944.1"/>
    <property type="molecule type" value="Genomic_DNA"/>
</dbReference>
<dbReference type="Pfam" id="PF17921">
    <property type="entry name" value="Integrase_H2C2"/>
    <property type="match status" value="1"/>
</dbReference>
<gene>
    <name evidence="2" type="ORF">T07_14187</name>
</gene>